<organism evidence="4 5">
    <name type="scientific">Jiangella aurantiaca</name>
    <dbReference type="NCBI Taxonomy" id="2530373"/>
    <lineage>
        <taxon>Bacteria</taxon>
        <taxon>Bacillati</taxon>
        <taxon>Actinomycetota</taxon>
        <taxon>Actinomycetes</taxon>
        <taxon>Jiangellales</taxon>
        <taxon>Jiangellaceae</taxon>
        <taxon>Jiangella</taxon>
    </lineage>
</organism>
<accession>A0A4R5AQW2</accession>
<evidence type="ECO:0000259" key="3">
    <source>
        <dbReference type="Pfam" id="PF22725"/>
    </source>
</evidence>
<evidence type="ECO:0000256" key="1">
    <source>
        <dbReference type="SAM" id="MobiDB-lite"/>
    </source>
</evidence>
<dbReference type="Pfam" id="PF22725">
    <property type="entry name" value="GFO_IDH_MocA_C3"/>
    <property type="match status" value="1"/>
</dbReference>
<dbReference type="EMBL" id="SMLB01000002">
    <property type="protein sequence ID" value="TDD72752.1"/>
    <property type="molecule type" value="Genomic_DNA"/>
</dbReference>
<dbReference type="AlphaFoldDB" id="A0A4R5AQW2"/>
<reference evidence="4 5" key="1">
    <citation type="submission" date="2019-02" db="EMBL/GenBank/DDBJ databases">
        <title>Draft genome sequences of novel Actinobacteria.</title>
        <authorList>
            <person name="Sahin N."/>
            <person name="Ay H."/>
            <person name="Saygin H."/>
        </authorList>
    </citation>
    <scope>NUCLEOTIDE SEQUENCE [LARGE SCALE GENOMIC DNA]</scope>
    <source>
        <strain evidence="4 5">8K307</strain>
    </source>
</reference>
<feature type="domain" description="GFO/IDH/MocA-like oxidoreductase" evidence="3">
    <location>
        <begin position="131"/>
        <end position="251"/>
    </location>
</feature>
<dbReference type="OrthoDB" id="9815825at2"/>
<dbReference type="PANTHER" id="PTHR43249:SF1">
    <property type="entry name" value="D-GLUCOSIDE 3-DEHYDROGENASE"/>
    <property type="match status" value="1"/>
</dbReference>
<dbReference type="GO" id="GO:0000166">
    <property type="term" value="F:nucleotide binding"/>
    <property type="evidence" value="ECO:0007669"/>
    <property type="project" value="InterPro"/>
</dbReference>
<keyword evidence="5" id="KW-1185">Reference proteome</keyword>
<evidence type="ECO:0000259" key="2">
    <source>
        <dbReference type="Pfam" id="PF01408"/>
    </source>
</evidence>
<feature type="domain" description="Gfo/Idh/MocA-like oxidoreductase N-terminal" evidence="2">
    <location>
        <begin position="1"/>
        <end position="110"/>
    </location>
</feature>
<name>A0A4R5AQW2_9ACTN</name>
<dbReference type="SUPFAM" id="SSF51735">
    <property type="entry name" value="NAD(P)-binding Rossmann-fold domains"/>
    <property type="match status" value="1"/>
</dbReference>
<dbReference type="PANTHER" id="PTHR43249">
    <property type="entry name" value="UDP-N-ACETYL-2-AMINO-2-DEOXY-D-GLUCURONATE OXIDASE"/>
    <property type="match status" value="1"/>
</dbReference>
<dbReference type="SUPFAM" id="SSF55347">
    <property type="entry name" value="Glyceraldehyde-3-phosphate dehydrogenase-like, C-terminal domain"/>
    <property type="match status" value="1"/>
</dbReference>
<sequence>MRVALVGAGLIADLRHLPAFRDVGPAAEVVALVDVDPERLGQVASAWDIPGRYTALDRMLVDEDPELVVLCTPPHLHRDQVAAVLESGAWAWCEKPPTLSLAQFDAMVAGERDGGPYAPIVFQQRFGSGARHARELLSSGAVGRPLFAHCDTSWFRDDAYFSESWRGSFTGDGGPLMALGIHQIDLLLMLLGPWQEVAALTASTGRDVETGDVSAAAVRFENGALASVTTSAVSPRQRSHIRVDAERATIEVHFLYDHGNTDWSLTPAPGVDDATAATWANSLPDTRSGHLAQLRAVLADLRAGRRPETSGDGGRGALELVTAVYRSAITGEVTKRGQITPDDPFYHRLDGRPGGAR</sequence>
<evidence type="ECO:0000313" key="5">
    <source>
        <dbReference type="Proteomes" id="UP000295217"/>
    </source>
</evidence>
<evidence type="ECO:0000313" key="4">
    <source>
        <dbReference type="EMBL" id="TDD72752.1"/>
    </source>
</evidence>
<dbReference type="InterPro" id="IPR055170">
    <property type="entry name" value="GFO_IDH_MocA-like_dom"/>
</dbReference>
<protein>
    <submittedName>
        <fullName evidence="4">Gfo/Idh/MocA family oxidoreductase</fullName>
    </submittedName>
</protein>
<gene>
    <name evidence="4" type="ORF">E1262_01845</name>
</gene>
<dbReference type="InterPro" id="IPR000683">
    <property type="entry name" value="Gfo/Idh/MocA-like_OxRdtase_N"/>
</dbReference>
<dbReference type="Gene3D" id="3.30.360.10">
    <property type="entry name" value="Dihydrodipicolinate Reductase, domain 2"/>
    <property type="match status" value="1"/>
</dbReference>
<dbReference type="InterPro" id="IPR036291">
    <property type="entry name" value="NAD(P)-bd_dom_sf"/>
</dbReference>
<dbReference type="Proteomes" id="UP000295217">
    <property type="component" value="Unassembled WGS sequence"/>
</dbReference>
<dbReference type="InterPro" id="IPR052515">
    <property type="entry name" value="Gfo/Idh/MocA_Oxidoreductase"/>
</dbReference>
<dbReference type="Gene3D" id="3.40.50.720">
    <property type="entry name" value="NAD(P)-binding Rossmann-like Domain"/>
    <property type="match status" value="1"/>
</dbReference>
<proteinExistence type="predicted"/>
<feature type="region of interest" description="Disordered" evidence="1">
    <location>
        <begin position="336"/>
        <end position="357"/>
    </location>
</feature>
<dbReference type="Pfam" id="PF01408">
    <property type="entry name" value="GFO_IDH_MocA"/>
    <property type="match status" value="1"/>
</dbReference>
<comment type="caution">
    <text evidence="4">The sequence shown here is derived from an EMBL/GenBank/DDBJ whole genome shotgun (WGS) entry which is preliminary data.</text>
</comment>